<accession>A0A224YAL0</accession>
<name>A0A224YAL0_9ACAR</name>
<sequence>MTGWYAHVDLEERTEGLSLHHRMSVHVFKGGGINLRRFLTFGREVAERKVDQVRNGSYDEQFLPRDPCLRKPRHIRGSQRTVE</sequence>
<evidence type="ECO:0000313" key="1">
    <source>
        <dbReference type="EMBL" id="MAA14706.1"/>
    </source>
</evidence>
<protein>
    <submittedName>
        <fullName evidence="1">Uncharacterized protein</fullName>
    </submittedName>
</protein>
<reference evidence="1" key="1">
    <citation type="journal article" date="2017" name="Parasit. Vectors">
        <title>Sialotranscriptomics of Rhipicephalus zambeziensis reveals intricate expression profiles of secretory proteins and suggests tight temporal transcriptional regulation during blood-feeding.</title>
        <authorList>
            <person name="de Castro M.H."/>
            <person name="de Klerk D."/>
            <person name="Pienaar R."/>
            <person name="Rees D.J.G."/>
            <person name="Mans B.J."/>
        </authorList>
    </citation>
    <scope>NUCLEOTIDE SEQUENCE</scope>
    <source>
        <tissue evidence="1">Salivary glands</tissue>
    </source>
</reference>
<dbReference type="AlphaFoldDB" id="A0A224YAL0"/>
<proteinExistence type="predicted"/>
<organism evidence="1">
    <name type="scientific">Rhipicephalus zambeziensis</name>
    <dbReference type="NCBI Taxonomy" id="60191"/>
    <lineage>
        <taxon>Eukaryota</taxon>
        <taxon>Metazoa</taxon>
        <taxon>Ecdysozoa</taxon>
        <taxon>Arthropoda</taxon>
        <taxon>Chelicerata</taxon>
        <taxon>Arachnida</taxon>
        <taxon>Acari</taxon>
        <taxon>Parasitiformes</taxon>
        <taxon>Ixodida</taxon>
        <taxon>Ixodoidea</taxon>
        <taxon>Ixodidae</taxon>
        <taxon>Rhipicephalinae</taxon>
        <taxon>Rhipicephalus</taxon>
        <taxon>Rhipicephalus</taxon>
    </lineage>
</organism>
<dbReference type="EMBL" id="GFPF01003560">
    <property type="protein sequence ID" value="MAA14706.1"/>
    <property type="molecule type" value="Transcribed_RNA"/>
</dbReference>